<dbReference type="PANTHER" id="PTHR22948">
    <property type="entry name" value="TUDOR DOMAIN CONTAINING PROTEIN"/>
    <property type="match status" value="1"/>
</dbReference>
<evidence type="ECO:0000313" key="7">
    <source>
        <dbReference type="EMBL" id="CAG9835961.1"/>
    </source>
</evidence>
<dbReference type="Gene3D" id="2.30.30.140">
    <property type="match status" value="1"/>
</dbReference>
<dbReference type="GO" id="GO:0030154">
    <property type="term" value="P:cell differentiation"/>
    <property type="evidence" value="ECO:0007669"/>
    <property type="project" value="UniProtKB-ARBA"/>
</dbReference>
<dbReference type="GO" id="GO:0007283">
    <property type="term" value="P:spermatogenesis"/>
    <property type="evidence" value="ECO:0007669"/>
    <property type="project" value="UniProtKB-KW"/>
</dbReference>
<feature type="domain" description="HTH OST-type" evidence="6">
    <location>
        <begin position="299"/>
        <end position="372"/>
    </location>
</feature>
<protein>
    <recommendedName>
        <fullName evidence="6">HTH OST-type domain-containing protein</fullName>
    </recommendedName>
</protein>
<evidence type="ECO:0000256" key="1">
    <source>
        <dbReference type="ARBA" id="ARBA00004496"/>
    </source>
</evidence>
<sequence>MDTVKTMVRSVLTSSPASLSVDRLCKEYRDILGENIPFQKLGYNSVEHFLRDIPDTVQLVGSGRFATVNLVFSEKSAHIAQMVSKQKLTKKKRQPYQRRTVVVPPQRSAHNVDSIRPVERQKMVYPPIKPLFPPTQNMANPPIKPLFPPTQNKANPPIKPLFSPTQNMVYPPTKPSRTPTQNNVGTNYSNYKKTIYGPPSPSTSGHSTAGTSSPEQNESRVKPFEYKNNCVNTDLISNVQNLSISKSSQSLNPVRRTNKSLSQNNFGRLQQSQNDHTNIDKHTLTKNDLFSVKDEEDNVPANIKNNLRLLIQQHPEGMWCTELPNAYKKMFKTELKFFELGFRNLIELCVYLKSVFHWVRPGQGDFKLYDRSKPLPNNAEKNFTVASYTKPIETISKTQVDGAVPPLGWDDVLCFLPQNILEPGDEIPRYFVPSETAENDILDVVVCEICDASKFWVYINDGKLDKLMDDMQDFYHKHGDKYKVPKELIRKGLYCASIIFGEYHRGLVTEIMNNGKNKIFYIDYGTIRVDSNELYFLHNRFSELPAQTLRCRLTGIHPVIKGAAWSPECTIEFKSLTKKGKFVAKISRIKWEDQILEVFLADVTSSPVFYINDRLVKHGHAVYVDQVSTEKRVSFRSELLKLAKELKTEKG</sequence>
<name>A0A9N9T7J8_DIABA</name>
<evidence type="ECO:0000256" key="4">
    <source>
        <dbReference type="ARBA" id="ARBA00022871"/>
    </source>
</evidence>
<dbReference type="InterPro" id="IPR041966">
    <property type="entry name" value="LOTUS-like"/>
</dbReference>
<proteinExistence type="predicted"/>
<keyword evidence="2" id="KW-0963">Cytoplasm</keyword>
<feature type="region of interest" description="Disordered" evidence="5">
    <location>
        <begin position="192"/>
        <end position="221"/>
    </location>
</feature>
<gene>
    <name evidence="7" type="ORF">DIABBA_LOCUS9099</name>
</gene>
<dbReference type="InterPro" id="IPR025605">
    <property type="entry name" value="OST-HTH/LOTUS_dom"/>
</dbReference>
<dbReference type="InterPro" id="IPR050621">
    <property type="entry name" value="Tudor_domain_containing"/>
</dbReference>
<dbReference type="EMBL" id="OU898281">
    <property type="protein sequence ID" value="CAG9835961.1"/>
    <property type="molecule type" value="Genomic_DNA"/>
</dbReference>
<dbReference type="Pfam" id="PF12872">
    <property type="entry name" value="OST-HTH"/>
    <property type="match status" value="2"/>
</dbReference>
<dbReference type="Gene3D" id="2.40.50.90">
    <property type="match status" value="1"/>
</dbReference>
<dbReference type="Proteomes" id="UP001153709">
    <property type="component" value="Chromosome 6"/>
</dbReference>
<dbReference type="Gene3D" id="3.30.420.610">
    <property type="entry name" value="LOTUS domain-like"/>
    <property type="match status" value="2"/>
</dbReference>
<reference evidence="7" key="1">
    <citation type="submission" date="2022-01" db="EMBL/GenBank/DDBJ databases">
        <authorList>
            <person name="King R."/>
        </authorList>
    </citation>
    <scope>NUCLEOTIDE SEQUENCE</scope>
</reference>
<feature type="domain" description="HTH OST-type" evidence="6">
    <location>
        <begin position="1"/>
        <end position="76"/>
    </location>
</feature>
<evidence type="ECO:0000256" key="5">
    <source>
        <dbReference type="SAM" id="MobiDB-lite"/>
    </source>
</evidence>
<comment type="subcellular location">
    <subcellularLocation>
        <location evidence="1">Cytoplasm</location>
    </subcellularLocation>
</comment>
<feature type="compositionally biased region" description="Low complexity" evidence="5">
    <location>
        <begin position="202"/>
        <end position="214"/>
    </location>
</feature>
<dbReference type="AlphaFoldDB" id="A0A9N9T7J8"/>
<keyword evidence="3" id="KW-0677">Repeat</keyword>
<keyword evidence="4" id="KW-0221">Differentiation</keyword>
<evidence type="ECO:0000256" key="2">
    <source>
        <dbReference type="ARBA" id="ARBA00022490"/>
    </source>
</evidence>
<evidence type="ECO:0000259" key="6">
    <source>
        <dbReference type="PROSITE" id="PS51644"/>
    </source>
</evidence>
<accession>A0A9N9T7J8</accession>
<dbReference type="InterPro" id="IPR002999">
    <property type="entry name" value="Tudor"/>
</dbReference>
<evidence type="ECO:0000256" key="3">
    <source>
        <dbReference type="ARBA" id="ARBA00022737"/>
    </source>
</evidence>
<dbReference type="InterPro" id="IPR035437">
    <property type="entry name" value="SNase_OB-fold_sf"/>
</dbReference>
<dbReference type="SUPFAM" id="SSF63748">
    <property type="entry name" value="Tudor/PWWP/MBT"/>
    <property type="match status" value="1"/>
</dbReference>
<dbReference type="PANTHER" id="PTHR22948:SF76">
    <property type="entry name" value="FI20010P1-RELATED"/>
    <property type="match status" value="1"/>
</dbReference>
<keyword evidence="4" id="KW-0744">Spermatogenesis</keyword>
<keyword evidence="8" id="KW-1185">Reference proteome</keyword>
<organism evidence="7 8">
    <name type="scientific">Diabrotica balteata</name>
    <name type="common">Banded cucumber beetle</name>
    <dbReference type="NCBI Taxonomy" id="107213"/>
    <lineage>
        <taxon>Eukaryota</taxon>
        <taxon>Metazoa</taxon>
        <taxon>Ecdysozoa</taxon>
        <taxon>Arthropoda</taxon>
        <taxon>Hexapoda</taxon>
        <taxon>Insecta</taxon>
        <taxon>Pterygota</taxon>
        <taxon>Neoptera</taxon>
        <taxon>Endopterygota</taxon>
        <taxon>Coleoptera</taxon>
        <taxon>Polyphaga</taxon>
        <taxon>Cucujiformia</taxon>
        <taxon>Chrysomeloidea</taxon>
        <taxon>Chrysomelidae</taxon>
        <taxon>Galerucinae</taxon>
        <taxon>Diabroticina</taxon>
        <taxon>Diabroticites</taxon>
        <taxon>Diabrotica</taxon>
    </lineage>
</organism>
<dbReference type="CDD" id="cd09972">
    <property type="entry name" value="LOTUS_TDRD_OSKAR"/>
    <property type="match status" value="1"/>
</dbReference>
<evidence type="ECO:0000313" key="8">
    <source>
        <dbReference type="Proteomes" id="UP001153709"/>
    </source>
</evidence>
<dbReference type="PROSITE" id="PS51644">
    <property type="entry name" value="HTH_OST"/>
    <property type="match status" value="2"/>
</dbReference>
<dbReference type="Pfam" id="PF00567">
    <property type="entry name" value="TUDOR"/>
    <property type="match status" value="1"/>
</dbReference>
<dbReference type="GO" id="GO:0005737">
    <property type="term" value="C:cytoplasm"/>
    <property type="evidence" value="ECO:0007669"/>
    <property type="project" value="UniProtKB-SubCell"/>
</dbReference>